<dbReference type="AlphaFoldDB" id="A0A1W6LA20"/>
<evidence type="ECO:0000313" key="2">
    <source>
        <dbReference type="Proteomes" id="UP000193427"/>
    </source>
</evidence>
<organism evidence="1 2">
    <name type="scientific">Piscinibacter gummiphilus</name>
    <dbReference type="NCBI Taxonomy" id="946333"/>
    <lineage>
        <taxon>Bacteria</taxon>
        <taxon>Pseudomonadati</taxon>
        <taxon>Pseudomonadota</taxon>
        <taxon>Betaproteobacteria</taxon>
        <taxon>Burkholderiales</taxon>
        <taxon>Sphaerotilaceae</taxon>
        <taxon>Piscinibacter</taxon>
    </lineage>
</organism>
<dbReference type="OrthoDB" id="8805046at2"/>
<accession>A0A1W6LA20</accession>
<sequence length="259" mass="27848">MHIARCRVLRPWIALGLLSVAATGLAGEPKESLSGRDGVFAAWASPSVADTHVFFKSREGATALARHCRAQLPVHLLPQGTPFTCRVEFLPPAEAGHEGGGLRLSVKGPGSKPDHWVYGLFTVSSPHHVRWTERAATAAEQSAVRALLATDTKLSRTVTGRAVGSARAVAAAEGGRILVVVPGRRVVDAFSEARRHHVFLVDGESARHLGELPDRPKQYVDVDGDDLPEVITDTECDGICVQLWTFSPRLELLVELGGH</sequence>
<protein>
    <submittedName>
        <fullName evidence="1">Uncharacterized protein</fullName>
    </submittedName>
</protein>
<dbReference type="EMBL" id="CP015118">
    <property type="protein sequence ID" value="ARN21028.1"/>
    <property type="molecule type" value="Genomic_DNA"/>
</dbReference>
<dbReference type="RefSeq" id="WP_085751308.1">
    <property type="nucleotide sequence ID" value="NZ_BSPR01000004.1"/>
</dbReference>
<dbReference type="Proteomes" id="UP000193427">
    <property type="component" value="Chromosome"/>
</dbReference>
<reference evidence="1 2" key="1">
    <citation type="submission" date="2016-04" db="EMBL/GenBank/DDBJ databases">
        <title>Complete genome sequence of natural rubber-degrading, novel Gram-negative bacterium, Rhizobacter gummiphilus strain NS21.</title>
        <authorList>
            <person name="Tabata M."/>
            <person name="Kasai D."/>
            <person name="Fukuda M."/>
        </authorList>
    </citation>
    <scope>NUCLEOTIDE SEQUENCE [LARGE SCALE GENOMIC DNA]</scope>
    <source>
        <strain evidence="1 2">NS21</strain>
    </source>
</reference>
<evidence type="ECO:0000313" key="1">
    <source>
        <dbReference type="EMBL" id="ARN21028.1"/>
    </source>
</evidence>
<keyword evidence="2" id="KW-1185">Reference proteome</keyword>
<name>A0A1W6LA20_9BURK</name>
<proteinExistence type="predicted"/>
<gene>
    <name evidence="1" type="ORF">A4W93_14625</name>
</gene>
<dbReference type="KEGG" id="rgu:A4W93_14625"/>